<evidence type="ECO:0000259" key="2">
    <source>
        <dbReference type="Pfam" id="PF07486"/>
    </source>
</evidence>
<sequence length="220" mass="23243">MQRAAAIAVMTFSLAGLISHSSPVRASDLNRSAIPAPVSTVQINNPATPASVPAPAASVTPQPATQPLQMVQSIPLDDESQDDEYNSLAEAVAAQDSAQVDTTQRCLAGAIYFESKGEPLAGQLAVANVIINRSKSGRFPADVCSVVKQRGQFSFVRGGEIPSIDEGRASWRTALAVAKIALEAAWDSPAPRALFFNTADRRPGGNLTKIAMIGNHVFYR</sequence>
<dbReference type="Proteomes" id="UP001500238">
    <property type="component" value="Unassembled WGS sequence"/>
</dbReference>
<evidence type="ECO:0000256" key="1">
    <source>
        <dbReference type="SAM" id="SignalP"/>
    </source>
</evidence>
<accession>A0ABN1HMG1</accession>
<dbReference type="InterPro" id="IPR011105">
    <property type="entry name" value="Cell_wall_hydrolase_SleB"/>
</dbReference>
<feature type="domain" description="Cell wall hydrolase SleB" evidence="2">
    <location>
        <begin position="117"/>
        <end position="219"/>
    </location>
</feature>
<evidence type="ECO:0000313" key="4">
    <source>
        <dbReference type="Proteomes" id="UP001500238"/>
    </source>
</evidence>
<dbReference type="Pfam" id="PF07486">
    <property type="entry name" value="Hydrolase_2"/>
    <property type="match status" value="1"/>
</dbReference>
<feature type="chain" id="PRO_5047437839" description="Cell wall hydrolase SleB domain-containing protein" evidence="1">
    <location>
        <begin position="27"/>
        <end position="220"/>
    </location>
</feature>
<organism evidence="3 4">
    <name type="scientific">Sphingomonas insulae</name>
    <dbReference type="NCBI Taxonomy" id="424800"/>
    <lineage>
        <taxon>Bacteria</taxon>
        <taxon>Pseudomonadati</taxon>
        <taxon>Pseudomonadota</taxon>
        <taxon>Alphaproteobacteria</taxon>
        <taxon>Sphingomonadales</taxon>
        <taxon>Sphingomonadaceae</taxon>
        <taxon>Sphingomonas</taxon>
    </lineage>
</organism>
<dbReference type="InterPro" id="IPR042047">
    <property type="entry name" value="SleB_dom1"/>
</dbReference>
<reference evidence="3 4" key="1">
    <citation type="journal article" date="2019" name="Int. J. Syst. Evol. Microbiol.">
        <title>The Global Catalogue of Microorganisms (GCM) 10K type strain sequencing project: providing services to taxonomists for standard genome sequencing and annotation.</title>
        <authorList>
            <consortium name="The Broad Institute Genomics Platform"/>
            <consortium name="The Broad Institute Genome Sequencing Center for Infectious Disease"/>
            <person name="Wu L."/>
            <person name="Ma J."/>
        </authorList>
    </citation>
    <scope>NUCLEOTIDE SEQUENCE [LARGE SCALE GENOMIC DNA]</scope>
    <source>
        <strain evidence="3 4">JCM 14603</strain>
    </source>
</reference>
<keyword evidence="1" id="KW-0732">Signal</keyword>
<evidence type="ECO:0000313" key="3">
    <source>
        <dbReference type="EMBL" id="GAA0658834.1"/>
    </source>
</evidence>
<name>A0ABN1HMG1_9SPHN</name>
<gene>
    <name evidence="3" type="ORF">GCM10009102_04010</name>
</gene>
<dbReference type="Gene3D" id="1.10.10.2520">
    <property type="entry name" value="Cell wall hydrolase SleB, domain 1"/>
    <property type="match status" value="1"/>
</dbReference>
<protein>
    <recommendedName>
        <fullName evidence="2">Cell wall hydrolase SleB domain-containing protein</fullName>
    </recommendedName>
</protein>
<dbReference type="EMBL" id="BAAAES010000001">
    <property type="protein sequence ID" value="GAA0658834.1"/>
    <property type="molecule type" value="Genomic_DNA"/>
</dbReference>
<proteinExistence type="predicted"/>
<feature type="signal peptide" evidence="1">
    <location>
        <begin position="1"/>
        <end position="26"/>
    </location>
</feature>
<keyword evidence="4" id="KW-1185">Reference proteome</keyword>
<comment type="caution">
    <text evidence="3">The sequence shown here is derived from an EMBL/GenBank/DDBJ whole genome shotgun (WGS) entry which is preliminary data.</text>
</comment>